<keyword evidence="2" id="KW-1185">Reference proteome</keyword>
<protein>
    <submittedName>
        <fullName evidence="1">DUF4843 domain-containing protein</fullName>
    </submittedName>
</protein>
<dbReference type="Pfam" id="PF16132">
    <property type="entry name" value="DUF4843"/>
    <property type="match status" value="1"/>
</dbReference>
<dbReference type="Proteomes" id="UP000516439">
    <property type="component" value="Chromosome"/>
</dbReference>
<name>A0ABX6TK49_9SPHI</name>
<evidence type="ECO:0000313" key="2">
    <source>
        <dbReference type="Proteomes" id="UP000516439"/>
    </source>
</evidence>
<dbReference type="RefSeq" id="WP_190327382.1">
    <property type="nucleotide sequence ID" value="NZ_CP061171.1"/>
</dbReference>
<dbReference type="EMBL" id="CP061171">
    <property type="protein sequence ID" value="QNR84755.1"/>
    <property type="molecule type" value="Genomic_DNA"/>
</dbReference>
<organism evidence="1 2">
    <name type="scientific">Pedobacter riviphilus</name>
    <dbReference type="NCBI Taxonomy" id="2766984"/>
    <lineage>
        <taxon>Bacteria</taxon>
        <taxon>Pseudomonadati</taxon>
        <taxon>Bacteroidota</taxon>
        <taxon>Sphingobacteriia</taxon>
        <taxon>Sphingobacteriales</taxon>
        <taxon>Sphingobacteriaceae</taxon>
        <taxon>Pedobacter</taxon>
    </lineage>
</organism>
<accession>A0ABX6TK49</accession>
<gene>
    <name evidence="1" type="ORF">H9N25_23185</name>
</gene>
<proteinExistence type="predicted"/>
<sequence length="254" mass="28406">MKKLIYIFSLILLTSVVMNACKKDLPFYNGDVGIYFLPAIQSSGSAVSDSTLISFAFAKESVKDSIFRLPVQIIGAVSASGREYKLEIDPTSTAKEGVHFDFVNTKFEIKPNQLQDTIKIKFHRTIDIANQRLTLKLNLVSNENFKTVMPGVVTNTTTGAKRSYIGYKIKVDDIFGMPSLWSNYFFGKFSKKKIVLMANVLGLTVSQFNDGGQAFLNKENYFALFVQRYLNDLAAAGQTVYDEDGTPMRMGDNF</sequence>
<dbReference type="InterPro" id="IPR032299">
    <property type="entry name" value="DUF4843"/>
</dbReference>
<evidence type="ECO:0000313" key="1">
    <source>
        <dbReference type="EMBL" id="QNR84755.1"/>
    </source>
</evidence>
<reference evidence="1 2" key="1">
    <citation type="submission" date="2020-09" db="EMBL/GenBank/DDBJ databases">
        <title>Pedobacter sp. SW-16 isolated from soil near Yeocheon.</title>
        <authorList>
            <person name="Im H.S."/>
            <person name="Joung Y."/>
            <person name="Lee S.-S."/>
        </authorList>
    </citation>
    <scope>NUCLEOTIDE SEQUENCE [LARGE SCALE GENOMIC DNA]</scope>
    <source>
        <strain evidence="1 2">SW-16</strain>
    </source>
</reference>